<evidence type="ECO:0008006" key="3">
    <source>
        <dbReference type="Google" id="ProtNLM"/>
    </source>
</evidence>
<dbReference type="Proteomes" id="UP000268239">
    <property type="component" value="Unassembled WGS sequence"/>
</dbReference>
<dbReference type="RefSeq" id="WP_000206501.1">
    <property type="nucleotide sequence ID" value="NZ_RXLU01000005.1"/>
</dbReference>
<evidence type="ECO:0000313" key="2">
    <source>
        <dbReference type="Proteomes" id="UP000268239"/>
    </source>
</evidence>
<dbReference type="AlphaFoldDB" id="A0AAX1ZSN7"/>
<comment type="caution">
    <text evidence="1">The sequence shown here is derived from an EMBL/GenBank/DDBJ whole genome shotgun (WGS) entry which is preliminary data.</text>
</comment>
<sequence>MTTFKEAQIIIGIDPDLEKSGVAILGNDLQLKNLTFPETVELFRNEQDSIKKVVIEAGWENKKANFRVGGGHSRQVNEQIARRVGMNHATGILLAEIAQALGLAVLLVKPTKSKLSAEQFNKITGWQGRTNQEQRDAGMLIWGMKGKKVACWN</sequence>
<protein>
    <recommendedName>
        <fullName evidence="3">Holliday junction resolvase RuvC</fullName>
    </recommendedName>
</protein>
<accession>A0AAX1ZSN7</accession>
<dbReference type="EMBL" id="RXLU01000005">
    <property type="protein sequence ID" value="RTQ85532.1"/>
    <property type="molecule type" value="Genomic_DNA"/>
</dbReference>
<reference evidence="1 2" key="1">
    <citation type="submission" date="2018-12" db="EMBL/GenBank/DDBJ databases">
        <title>Draft Genome Sequences Human Pathogenic Acinetobacter baumannii Strains.</title>
        <authorList>
            <person name="Madhi M."/>
            <person name="Ronco T."/>
            <person name="Olsen R.H."/>
            <person name="Hassani A."/>
        </authorList>
    </citation>
    <scope>NUCLEOTIDE SEQUENCE [LARGE SCALE GENOMIC DNA]</scope>
    <source>
        <strain evidence="1 2">AB3</strain>
    </source>
</reference>
<evidence type="ECO:0000313" key="1">
    <source>
        <dbReference type="EMBL" id="RTQ85532.1"/>
    </source>
</evidence>
<name>A0AAX1ZSN7_ACIBA</name>
<proteinExistence type="predicted"/>
<gene>
    <name evidence="1" type="ORF">EJ062_01145</name>
</gene>
<organism evidence="1 2">
    <name type="scientific">Acinetobacter baumannii</name>
    <dbReference type="NCBI Taxonomy" id="470"/>
    <lineage>
        <taxon>Bacteria</taxon>
        <taxon>Pseudomonadati</taxon>
        <taxon>Pseudomonadota</taxon>
        <taxon>Gammaproteobacteria</taxon>
        <taxon>Moraxellales</taxon>
        <taxon>Moraxellaceae</taxon>
        <taxon>Acinetobacter</taxon>
        <taxon>Acinetobacter calcoaceticus/baumannii complex</taxon>
    </lineage>
</organism>